<sequence length="327" mass="35806">MTTSVQDPPPAPTGPDRVPSPASGPARRPVLGRRLWLAVCYLILVPGAILFVAPFAWLVSASFQHVGDIFSWPPQWIPENPTLDGYKGFFGIGKAGELAQGSEGAWRWFLNSAFVATSVTLLQLFFNSLAAYTFAKRKFPGRDAIFLLFLATMMVPPQVTLIPNYLVLKHIPFFGGNDALGAGGHGWLDSYWGLILPGAVSAFGIFLLRQYMLAIPDELLDAARIDGAGEFRVFWRVVLPLCGPALAATAIFTFTYAWEDFLWPLIVISSSDKYTAPLGLALFVVKNRTSWNLLMAGSVVATLPMIVTFLVFQRRFIQGISMSGLKG</sequence>
<feature type="transmembrane region" description="Helical" evidence="7">
    <location>
        <begin position="291"/>
        <end position="312"/>
    </location>
</feature>
<gene>
    <name evidence="10" type="ORF">V1634_17170</name>
</gene>
<keyword evidence="5 7" id="KW-1133">Transmembrane helix</keyword>
<evidence type="ECO:0000256" key="4">
    <source>
        <dbReference type="ARBA" id="ARBA00022692"/>
    </source>
</evidence>
<comment type="caution">
    <text evidence="10">The sequence shown here is derived from an EMBL/GenBank/DDBJ whole genome shotgun (WGS) entry which is preliminary data.</text>
</comment>
<organism evidence="10 11">
    <name type="scientific">Plantactinospora veratri</name>
    <dbReference type="NCBI Taxonomy" id="1436122"/>
    <lineage>
        <taxon>Bacteria</taxon>
        <taxon>Bacillati</taxon>
        <taxon>Actinomycetota</taxon>
        <taxon>Actinomycetes</taxon>
        <taxon>Micromonosporales</taxon>
        <taxon>Micromonosporaceae</taxon>
        <taxon>Plantactinospora</taxon>
    </lineage>
</organism>
<evidence type="ECO:0000313" key="10">
    <source>
        <dbReference type="EMBL" id="MEE6308562.1"/>
    </source>
</evidence>
<keyword evidence="11" id="KW-1185">Reference proteome</keyword>
<dbReference type="Proteomes" id="UP001339911">
    <property type="component" value="Unassembled WGS sequence"/>
</dbReference>
<feature type="transmembrane region" description="Helical" evidence="7">
    <location>
        <begin position="191"/>
        <end position="212"/>
    </location>
</feature>
<evidence type="ECO:0000256" key="1">
    <source>
        <dbReference type="ARBA" id="ARBA00004651"/>
    </source>
</evidence>
<evidence type="ECO:0000256" key="3">
    <source>
        <dbReference type="ARBA" id="ARBA00022475"/>
    </source>
</evidence>
<proteinExistence type="inferred from homology"/>
<keyword evidence="6 7" id="KW-0472">Membrane</keyword>
<dbReference type="PROSITE" id="PS50928">
    <property type="entry name" value="ABC_TM1"/>
    <property type="match status" value="1"/>
</dbReference>
<dbReference type="PANTHER" id="PTHR43744">
    <property type="entry name" value="ABC TRANSPORTER PERMEASE PROTEIN MG189-RELATED-RELATED"/>
    <property type="match status" value="1"/>
</dbReference>
<evidence type="ECO:0000256" key="8">
    <source>
        <dbReference type="SAM" id="MobiDB-lite"/>
    </source>
</evidence>
<feature type="domain" description="ABC transmembrane type-1" evidence="9">
    <location>
        <begin position="109"/>
        <end position="312"/>
    </location>
</feature>
<dbReference type="RefSeq" id="WP_331208839.1">
    <property type="nucleotide sequence ID" value="NZ_JAZGQL010000012.1"/>
</dbReference>
<protein>
    <submittedName>
        <fullName evidence="10">Carbohydrate ABC transporter permease</fullName>
    </submittedName>
</protein>
<keyword evidence="2 7" id="KW-0813">Transport</keyword>
<keyword evidence="4 7" id="KW-0812">Transmembrane</keyword>
<dbReference type="EMBL" id="JAZGQL010000012">
    <property type="protein sequence ID" value="MEE6308562.1"/>
    <property type="molecule type" value="Genomic_DNA"/>
</dbReference>
<dbReference type="Pfam" id="PF00528">
    <property type="entry name" value="BPD_transp_1"/>
    <property type="match status" value="1"/>
</dbReference>
<evidence type="ECO:0000256" key="6">
    <source>
        <dbReference type="ARBA" id="ARBA00023136"/>
    </source>
</evidence>
<dbReference type="PANTHER" id="PTHR43744:SF12">
    <property type="entry name" value="ABC TRANSPORTER PERMEASE PROTEIN MG189-RELATED"/>
    <property type="match status" value="1"/>
</dbReference>
<keyword evidence="3" id="KW-1003">Cell membrane</keyword>
<feature type="transmembrane region" description="Helical" evidence="7">
    <location>
        <begin position="144"/>
        <end position="166"/>
    </location>
</feature>
<reference evidence="10 11" key="1">
    <citation type="submission" date="2024-01" db="EMBL/GenBank/DDBJ databases">
        <title>Genome insights into Plantactinospora veratri sp. nov.</title>
        <authorList>
            <person name="Wang L."/>
        </authorList>
    </citation>
    <scope>NUCLEOTIDE SEQUENCE [LARGE SCALE GENOMIC DNA]</scope>
    <source>
        <strain evidence="10 11">NEAU-FHS4</strain>
    </source>
</reference>
<feature type="transmembrane region" description="Helical" evidence="7">
    <location>
        <begin position="233"/>
        <end position="258"/>
    </location>
</feature>
<accession>A0ABU7SF56</accession>
<dbReference type="Gene3D" id="1.10.3720.10">
    <property type="entry name" value="MetI-like"/>
    <property type="match status" value="1"/>
</dbReference>
<feature type="region of interest" description="Disordered" evidence="8">
    <location>
        <begin position="1"/>
        <end position="25"/>
    </location>
</feature>
<evidence type="ECO:0000313" key="11">
    <source>
        <dbReference type="Proteomes" id="UP001339911"/>
    </source>
</evidence>
<feature type="transmembrane region" description="Helical" evidence="7">
    <location>
        <begin position="35"/>
        <end position="57"/>
    </location>
</feature>
<name>A0ABU7SF56_9ACTN</name>
<comment type="similarity">
    <text evidence="7">Belongs to the binding-protein-dependent transport system permease family.</text>
</comment>
<evidence type="ECO:0000256" key="2">
    <source>
        <dbReference type="ARBA" id="ARBA00022448"/>
    </source>
</evidence>
<dbReference type="InterPro" id="IPR035906">
    <property type="entry name" value="MetI-like_sf"/>
</dbReference>
<dbReference type="InterPro" id="IPR000515">
    <property type="entry name" value="MetI-like"/>
</dbReference>
<dbReference type="CDD" id="cd06261">
    <property type="entry name" value="TM_PBP2"/>
    <property type="match status" value="1"/>
</dbReference>
<evidence type="ECO:0000256" key="7">
    <source>
        <dbReference type="RuleBase" id="RU363032"/>
    </source>
</evidence>
<comment type="subcellular location">
    <subcellularLocation>
        <location evidence="1 7">Cell membrane</location>
        <topology evidence="1 7">Multi-pass membrane protein</topology>
    </subcellularLocation>
</comment>
<evidence type="ECO:0000256" key="5">
    <source>
        <dbReference type="ARBA" id="ARBA00022989"/>
    </source>
</evidence>
<feature type="transmembrane region" description="Helical" evidence="7">
    <location>
        <begin position="108"/>
        <end position="132"/>
    </location>
</feature>
<evidence type="ECO:0000259" key="9">
    <source>
        <dbReference type="PROSITE" id="PS50928"/>
    </source>
</evidence>
<dbReference type="SUPFAM" id="SSF161098">
    <property type="entry name" value="MetI-like"/>
    <property type="match status" value="1"/>
</dbReference>